<dbReference type="Pfam" id="PF13855">
    <property type="entry name" value="LRR_8"/>
    <property type="match status" value="1"/>
</dbReference>
<gene>
    <name evidence="5" type="ORF">BCR36DRAFT_404633</name>
</gene>
<dbReference type="PROSITE" id="PS50941">
    <property type="entry name" value="CHIT_BIND_I_2"/>
    <property type="match status" value="2"/>
</dbReference>
<dbReference type="PROSITE" id="PS51450">
    <property type="entry name" value="LRR"/>
    <property type="match status" value="1"/>
</dbReference>
<dbReference type="EMBL" id="MCFH01000023">
    <property type="protein sequence ID" value="ORX49613.1"/>
    <property type="molecule type" value="Genomic_DNA"/>
</dbReference>
<feature type="disulfide bond" evidence="3">
    <location>
        <begin position="552"/>
        <end position="564"/>
    </location>
</feature>
<keyword evidence="6" id="KW-1185">Reference proteome</keyword>
<feature type="disulfide bond" evidence="3">
    <location>
        <begin position="616"/>
        <end position="628"/>
    </location>
</feature>
<feature type="domain" description="Chitin-binding type-1" evidence="4">
    <location>
        <begin position="606"/>
        <end position="647"/>
    </location>
</feature>
<name>A0A1Y1V8V2_9FUNG</name>
<proteinExistence type="predicted"/>
<dbReference type="Gene3D" id="3.30.60.10">
    <property type="entry name" value="Endochitinase-like"/>
    <property type="match status" value="2"/>
</dbReference>
<dbReference type="Pfam" id="PF00187">
    <property type="entry name" value="Chitin_bind_1"/>
    <property type="match status" value="2"/>
</dbReference>
<evidence type="ECO:0000256" key="1">
    <source>
        <dbReference type="ARBA" id="ARBA00022669"/>
    </source>
</evidence>
<dbReference type="CDD" id="cd11618">
    <property type="entry name" value="ChtBD1_1"/>
    <property type="match status" value="1"/>
</dbReference>
<dbReference type="Gene3D" id="3.80.10.10">
    <property type="entry name" value="Ribonuclease Inhibitor"/>
    <property type="match status" value="2"/>
</dbReference>
<dbReference type="SUPFAM" id="SSF52058">
    <property type="entry name" value="L domain-like"/>
    <property type="match status" value="1"/>
</dbReference>
<dbReference type="InterPro" id="IPR036861">
    <property type="entry name" value="Endochitinase-like_sf"/>
</dbReference>
<dbReference type="InterPro" id="IPR032675">
    <property type="entry name" value="LRR_dom_sf"/>
</dbReference>
<evidence type="ECO:0000313" key="5">
    <source>
        <dbReference type="EMBL" id="ORX49613.1"/>
    </source>
</evidence>
<evidence type="ECO:0000259" key="4">
    <source>
        <dbReference type="PROSITE" id="PS50941"/>
    </source>
</evidence>
<reference evidence="5 6" key="1">
    <citation type="submission" date="2016-08" db="EMBL/GenBank/DDBJ databases">
        <title>Genomes of anaerobic fungi encode conserved fungal cellulosomes for biomass hydrolysis.</title>
        <authorList>
            <consortium name="DOE Joint Genome Institute"/>
            <person name="Haitjema C.H."/>
            <person name="Gilmore S.P."/>
            <person name="Henske J.K."/>
            <person name="Solomon K.V."/>
            <person name="De Groot R."/>
            <person name="Kuo A."/>
            <person name="Mondo S.J."/>
            <person name="Salamov A.A."/>
            <person name="Labutti K."/>
            <person name="Zhao Z."/>
            <person name="Chiniquy J."/>
            <person name="Barry K."/>
            <person name="Brewer H.M."/>
            <person name="Purvine S.O."/>
            <person name="Wright A.T."/>
            <person name="Boxma B."/>
            <person name="Van Alen T."/>
            <person name="Hackstein J.H."/>
            <person name="Baker S.E."/>
            <person name="Grigoriev I.V."/>
            <person name="O'Malley M.A."/>
        </authorList>
    </citation>
    <scope>NUCLEOTIDE SEQUENCE [LARGE SCALE GENOMIC DNA]</scope>
    <source>
        <strain evidence="6">finn</strain>
    </source>
</reference>
<keyword evidence="1 3" id="KW-0147">Chitin-binding</keyword>
<comment type="caution">
    <text evidence="3">Lacks conserved residue(s) required for the propagation of feature annotation.</text>
</comment>
<dbReference type="CDD" id="cd00035">
    <property type="entry name" value="ChtBD1"/>
    <property type="match status" value="1"/>
</dbReference>
<dbReference type="PANTHER" id="PTHR47849">
    <property type="entry name" value="CHITIN-BINDING LECTIN 1"/>
    <property type="match status" value="1"/>
</dbReference>
<dbReference type="AlphaFoldDB" id="A0A1Y1V8V2"/>
<protein>
    <submittedName>
        <fullName evidence="5">L domain-like protein</fullName>
    </submittedName>
</protein>
<dbReference type="InterPro" id="IPR001611">
    <property type="entry name" value="Leu-rich_rpt"/>
</dbReference>
<evidence type="ECO:0000256" key="3">
    <source>
        <dbReference type="PROSITE-ProRule" id="PRU00261"/>
    </source>
</evidence>
<evidence type="ECO:0000313" key="6">
    <source>
        <dbReference type="Proteomes" id="UP000193719"/>
    </source>
</evidence>
<dbReference type="PROSITE" id="PS00026">
    <property type="entry name" value="CHIT_BIND_I_1"/>
    <property type="match status" value="2"/>
</dbReference>
<feature type="disulfide bond" evidence="3">
    <location>
        <begin position="621"/>
        <end position="635"/>
    </location>
</feature>
<feature type="disulfide bond" evidence="3">
    <location>
        <begin position="557"/>
        <end position="571"/>
    </location>
</feature>
<comment type="caution">
    <text evidence="5">The sequence shown here is derived from an EMBL/GenBank/DDBJ whole genome shotgun (WGS) entry which is preliminary data.</text>
</comment>
<dbReference type="SUPFAM" id="SSF52047">
    <property type="entry name" value="RNI-like"/>
    <property type="match status" value="1"/>
</dbReference>
<dbReference type="SUPFAM" id="SSF57016">
    <property type="entry name" value="Plant lectins/antimicrobial peptides"/>
    <property type="match status" value="2"/>
</dbReference>
<organism evidence="5 6">
    <name type="scientific">Piromyces finnis</name>
    <dbReference type="NCBI Taxonomy" id="1754191"/>
    <lineage>
        <taxon>Eukaryota</taxon>
        <taxon>Fungi</taxon>
        <taxon>Fungi incertae sedis</taxon>
        <taxon>Chytridiomycota</taxon>
        <taxon>Chytridiomycota incertae sedis</taxon>
        <taxon>Neocallimastigomycetes</taxon>
        <taxon>Neocallimastigales</taxon>
        <taxon>Neocallimastigaceae</taxon>
        <taxon>Piromyces</taxon>
    </lineage>
</organism>
<evidence type="ECO:0000256" key="2">
    <source>
        <dbReference type="ARBA" id="ARBA00023157"/>
    </source>
</evidence>
<accession>A0A1Y1V8V2</accession>
<dbReference type="InterPro" id="IPR018371">
    <property type="entry name" value="Chitin-binding_1_CS"/>
</dbReference>
<dbReference type="OrthoDB" id="10514345at2759"/>
<dbReference type="InterPro" id="IPR001002">
    <property type="entry name" value="Chitin-bd_1"/>
</dbReference>
<dbReference type="GO" id="GO:0008061">
    <property type="term" value="F:chitin binding"/>
    <property type="evidence" value="ECO:0007669"/>
    <property type="project" value="UniProtKB-UniRule"/>
</dbReference>
<dbReference type="Proteomes" id="UP000193719">
    <property type="component" value="Unassembled WGS sequence"/>
</dbReference>
<reference evidence="5 6" key="2">
    <citation type="submission" date="2016-08" db="EMBL/GenBank/DDBJ databases">
        <title>Pervasive Adenine N6-methylation of Active Genes in Fungi.</title>
        <authorList>
            <consortium name="DOE Joint Genome Institute"/>
            <person name="Mondo S.J."/>
            <person name="Dannebaum R.O."/>
            <person name="Kuo R.C."/>
            <person name="Labutti K."/>
            <person name="Haridas S."/>
            <person name="Kuo A."/>
            <person name="Salamov A."/>
            <person name="Ahrendt S.R."/>
            <person name="Lipzen A."/>
            <person name="Sullivan W."/>
            <person name="Andreopoulos W.B."/>
            <person name="Clum A."/>
            <person name="Lindquist E."/>
            <person name="Daum C."/>
            <person name="Ramamoorthy G.K."/>
            <person name="Gryganskyi A."/>
            <person name="Culley D."/>
            <person name="Magnuson J.K."/>
            <person name="James T.Y."/>
            <person name="O'Malley M.A."/>
            <person name="Stajich J.E."/>
            <person name="Spatafora J.W."/>
            <person name="Visel A."/>
            <person name="Grigoriev I.V."/>
        </authorList>
    </citation>
    <scope>NUCLEOTIDE SEQUENCE [LARGE SCALE GENOMIC DNA]</scope>
    <source>
        <strain evidence="6">finn</strain>
    </source>
</reference>
<sequence length="647" mass="72438">MKVNNLLKVQSIFYISIPIVFAKTINKCDELLGTINSYTSFFSCKVNEQGDINYLNVNDYDLTENDINKILSYTTITELSYTLNRDTNHQHNGYAKFPQFSKLKNLNTLLIKYSDIYNDCSFGFCQKIGLSIIPENTFKGLTNLETLTFDGIKINQNCIDDISSLGNLKNLSFYKSDFSENIDYTPISSLEKITKLTISKSIKEYHDSDGIFPINLVKNLDGQLKDLTINHYPESDYEDVEEMTTIEKLNLGLDTDTVNLKKMSGLKECYIHFERMMATDLINIDLTLPESENLNSLMIKGIQFTNGIIDEITEKTSIKSLSLSGGYKKLSYDKLNDLINLNNLETLKLAVNDSDDESIDLNIDFTKFPNLKSLGLEEVKFTNDTISNISKLVNLCELELGYSEIDAGLLNQLKSLKDNLSSLSLIHCDLDSIPNFIFSLSNLKYLNLGYNSILDFNENLSNLKNLESLILKSNNIKTEIPESLNSLTKLKEINLEFNNVKGKTLTNPSLETCIYGQLNSLCLAKKNKCIKEVIRPCEKKENEKCGKGIGKCSSGQCCSRKGYCGTTKDYCGKGCQSEFGNCYPSSSSTITKTVTMIRNSKPTNKAIRCGKGIGHCPSDNCCSRKGYCGTTNAYCGTGCQSEFGKCN</sequence>
<keyword evidence="2 3" id="KW-1015">Disulfide bond</keyword>
<feature type="domain" description="Chitin-binding type-1" evidence="4">
    <location>
        <begin position="542"/>
        <end position="584"/>
    </location>
</feature>
<dbReference type="SMART" id="SM00270">
    <property type="entry name" value="ChtBD1"/>
    <property type="match status" value="2"/>
</dbReference>